<gene>
    <name evidence="3" type="ORF">NB640_09350</name>
</gene>
<feature type="compositionally biased region" description="Basic and acidic residues" evidence="1">
    <location>
        <begin position="656"/>
        <end position="670"/>
    </location>
</feature>
<feature type="compositionally biased region" description="Low complexity" evidence="1">
    <location>
        <begin position="692"/>
        <end position="709"/>
    </location>
</feature>
<dbReference type="EMBL" id="CP098242">
    <property type="protein sequence ID" value="WAW09447.1"/>
    <property type="molecule type" value="Genomic_DNA"/>
</dbReference>
<evidence type="ECO:0000256" key="2">
    <source>
        <dbReference type="SAM" id="Phobius"/>
    </source>
</evidence>
<keyword evidence="4" id="KW-1185">Reference proteome</keyword>
<dbReference type="PANTHER" id="PTHR30441:SF8">
    <property type="entry name" value="DUF748 DOMAIN-CONTAINING PROTEIN"/>
    <property type="match status" value="1"/>
</dbReference>
<dbReference type="PANTHER" id="PTHR30441">
    <property type="entry name" value="DUF748 DOMAIN-CONTAINING PROTEIN"/>
    <property type="match status" value="1"/>
</dbReference>
<organism evidence="3 4">
    <name type="scientific">Oxalobacter vibrioformis</name>
    <dbReference type="NCBI Taxonomy" id="933080"/>
    <lineage>
        <taxon>Bacteria</taxon>
        <taxon>Pseudomonadati</taxon>
        <taxon>Pseudomonadota</taxon>
        <taxon>Betaproteobacteria</taxon>
        <taxon>Burkholderiales</taxon>
        <taxon>Oxalobacteraceae</taxon>
        <taxon>Oxalobacter</taxon>
    </lineage>
</organism>
<keyword evidence="2" id="KW-0472">Membrane</keyword>
<name>A0A9E9P216_9BURK</name>
<proteinExistence type="predicted"/>
<dbReference type="Proteomes" id="UP001156215">
    <property type="component" value="Chromosome"/>
</dbReference>
<accession>A0A9E9P216</accession>
<dbReference type="InterPro" id="IPR008023">
    <property type="entry name" value="DUF748"/>
</dbReference>
<dbReference type="AlphaFoldDB" id="A0A9E9P216"/>
<evidence type="ECO:0000313" key="3">
    <source>
        <dbReference type="EMBL" id="WAW09447.1"/>
    </source>
</evidence>
<dbReference type="RefSeq" id="WP_269308444.1">
    <property type="nucleotide sequence ID" value="NZ_CP098242.1"/>
</dbReference>
<feature type="region of interest" description="Disordered" evidence="1">
    <location>
        <begin position="656"/>
        <end position="737"/>
    </location>
</feature>
<keyword evidence="2" id="KW-0812">Transmembrane</keyword>
<reference evidence="3" key="1">
    <citation type="journal article" date="2022" name="Front. Microbiol.">
        <title>New perspectives on an old grouping: The genomic and phenotypic variability of Oxalobacter formigenes and the implications for calcium oxalate stone prevention.</title>
        <authorList>
            <person name="Chmiel J.A."/>
            <person name="Carr C."/>
            <person name="Stuivenberg G.A."/>
            <person name="Venema R."/>
            <person name="Chanyi R.M."/>
            <person name="Al K.F."/>
            <person name="Giguere D."/>
            <person name="Say H."/>
            <person name="Akouris P.P."/>
            <person name="Dominguez Romero S.A."/>
            <person name="Kwong A."/>
            <person name="Tai V."/>
            <person name="Koval S.F."/>
            <person name="Razvi H."/>
            <person name="Bjazevic J."/>
            <person name="Burton J.P."/>
        </authorList>
    </citation>
    <scope>NUCLEOTIDE SEQUENCE</scope>
    <source>
        <strain evidence="3">WoOx3</strain>
    </source>
</reference>
<dbReference type="Pfam" id="PF05359">
    <property type="entry name" value="DUF748"/>
    <property type="match status" value="1"/>
</dbReference>
<dbReference type="GO" id="GO:0090313">
    <property type="term" value="P:regulation of protein targeting to membrane"/>
    <property type="evidence" value="ECO:0007669"/>
    <property type="project" value="TreeGrafter"/>
</dbReference>
<dbReference type="KEGG" id="ovb:NB640_09350"/>
<dbReference type="InterPro" id="IPR036737">
    <property type="entry name" value="OmpA-like_sf"/>
</dbReference>
<sequence>MRKPDIAQLKSLFLRYRRKLIIGVSVLFFILFVSGLSGYIFLPGFIKTKAQQAVAEQLHRKLTIEDISFNPFSLSVTLKGVTLSERDSEEVFASFDRLYVNVSTFSAFTFSPIIREVELENPYIHLSRTQHNQYNISDIIDMVMKPDEEKKEPLSYSVNNIQVDGGKIIFDDHPMKAQHRVEEIKVRIPYISSSPSRVETFIEPHLSALVNGTKMELSGKTRPFAEDRETIFNMALKNIELPGYMQYLPYKPAFHMVKGNLSFDLNLHFIQYASKPSDLDISGTAQIDSLMLTDLARKPMLGFSKLAIKLDKNAIFASDYHIAHIELAHPEVYAVNSAEGHLNLLDLAPKTANAPPKKTAADGEVKEKAMPLKLALKQFVLSGGKLSYTDYSAGKPYNFTVNAFNLTVDDVGVDMGEKSARISRIASDSAELEMALEKAQGRRQASPGGSGSGSSDFRVDIGSVDITNWSAHMQNKNLRKPLGAKITGLAASIQEISTEPGKISTLDITADVDKKGHIAVNGKLGIAPLSADLAVDLKQVSIVAIQQYIDEYVNLTLRQADVSTKGHLTLATGKGGALKGEYKGDVSVANLMTTDQIKGDQFVRWKDLSLKQLHVQLSPFSLTARRADLDSFFARLILSSEGRLNLQNILRSEAGGKKSLTDSDEHHEAPVTEDVASAPSSAQPADGAEKPLQVASVSQALQQAEASQVGQGSPPADASQQEKAAGEEKAAAPATAIETTVDMEINEVVSRPVAAVKTAGTMPPIRIDRFQMTNGRVRFTDNFIKPHYTANMDRVRGVITRISSASNAIAIVDLRGQVNRAPLTVTGSLNPFNPAFSLELEGHVKGMELAQFSSYSTKYVGYGIEKGKLSFDVTYKVENGELSAENRLVLDQLTFGEKTEAKPVISLPIQFAVNLLKDGDGVIDISLPVSGSLNDPEFSVGGIVFRVIVNLIKKAVTAPFSLLAAAFGGGEELSFLEFDPGKSDVTDKGLEKLGTLVKALQGRPALKLDVTGCYDPEADKAGLARQAINRKVRELKRKEMGEKGENLRLSQITVSDKEYAKLLKEVYSDADFKKPRNFIGFQKSLPAAEMEKLMIQNYPVTEEEFMGLADKRAANVKAWLLDKGEIPQERVFIQASKKKTGDNATRVDFSLH</sequence>
<dbReference type="Gene3D" id="3.30.1330.60">
    <property type="entry name" value="OmpA-like domain"/>
    <property type="match status" value="1"/>
</dbReference>
<dbReference type="InterPro" id="IPR052894">
    <property type="entry name" value="AsmA-related"/>
</dbReference>
<protein>
    <submittedName>
        <fullName evidence="3">DUF748 domain-containing protein</fullName>
    </submittedName>
</protein>
<keyword evidence="2" id="KW-1133">Transmembrane helix</keyword>
<evidence type="ECO:0000256" key="1">
    <source>
        <dbReference type="SAM" id="MobiDB-lite"/>
    </source>
</evidence>
<evidence type="ECO:0000313" key="4">
    <source>
        <dbReference type="Proteomes" id="UP001156215"/>
    </source>
</evidence>
<feature type="transmembrane region" description="Helical" evidence="2">
    <location>
        <begin position="20"/>
        <end position="42"/>
    </location>
</feature>
<feature type="region of interest" description="Disordered" evidence="1">
    <location>
        <begin position="435"/>
        <end position="456"/>
    </location>
</feature>
<dbReference type="GO" id="GO:0005886">
    <property type="term" value="C:plasma membrane"/>
    <property type="evidence" value="ECO:0007669"/>
    <property type="project" value="TreeGrafter"/>
</dbReference>